<dbReference type="GO" id="GO:0045162">
    <property type="term" value="P:clustering of voltage-gated sodium channels"/>
    <property type="evidence" value="ECO:0007669"/>
    <property type="project" value="InterPro"/>
</dbReference>
<feature type="coiled-coil region" evidence="1">
    <location>
        <begin position="35"/>
        <end position="69"/>
    </location>
</feature>
<proteinExistence type="predicted"/>
<evidence type="ECO:0000313" key="5">
    <source>
        <dbReference type="Proteomes" id="UP000324091"/>
    </source>
</evidence>
<evidence type="ECO:0000256" key="1">
    <source>
        <dbReference type="SAM" id="Coils"/>
    </source>
</evidence>
<name>A0A5C6MXM5_9TELE</name>
<gene>
    <name evidence="4" type="ORF">D4764_06G0012330</name>
</gene>
<accession>A0A5C6MXM5</accession>
<dbReference type="PANTHER" id="PTHR35970">
    <property type="entry name" value="SODIUM CHANNEL AND CLATHRIN LINKER 1"/>
    <property type="match status" value="1"/>
</dbReference>
<feature type="coiled-coil region" evidence="1">
    <location>
        <begin position="178"/>
        <end position="303"/>
    </location>
</feature>
<dbReference type="Proteomes" id="UP000324091">
    <property type="component" value="Chromosome 6"/>
</dbReference>
<comment type="caution">
    <text evidence="4">The sequence shown here is derived from an EMBL/GenBank/DDBJ whole genome shotgun (WGS) entry which is preliminary data.</text>
</comment>
<dbReference type="InterPro" id="IPR038911">
    <property type="entry name" value="SCLT1"/>
</dbReference>
<dbReference type="GO" id="GO:0060271">
    <property type="term" value="P:cilium assembly"/>
    <property type="evidence" value="ECO:0007669"/>
    <property type="project" value="TreeGrafter"/>
</dbReference>
<sequence>MVLLTINVLPHQDEEANLTKFPSTLSRDSVMAPLVAEYDRHMDQMAEQMKKYEMQMAAFKKKVEEVVMENESLYAKLQYVLNELNDKDAASGAEKSSMEDEKVIIRNLKEQIHLNKEDKLQAMELWQLAVQEVDRLKQSISDGKMLESQRLQLQDQLVQSQQHAKQLQGASQTLKLTNQQLLTVVTEQSAEMKMLQNQLRYSTAEKNTAMVKVEEMIKLQKKSQDQMKRLEEDLAEARGQKDAAERRHQHLQDILSQLESRLIAASKDAEEARGEKAVAENLMEELRRRCTNLEKERFEALEKLKESIEAVNIAKMQKTQALLREKQGAEVLEKTQECCSQLIRETPARIRKEVENIHKQFNSKISGMNEELCALQLECATKQSLIDRTVRERNAIEAELAKVCKERSAEPELRKIDALHQRCLNAERIKDDMSAALQSAQSKLKKFELDYREELAGCRDEIQQLRSALATAQGECNSVSDERLKMQQEILRLRKEMDDLRKVTTVEQKKAELQVSKIKQEYSLKENLLEARVQELEECSRGSSDDLTRLLRTQQKYIQRLKEESKNTVQSFETNVTKLEAELNRQKQHSLKLEMQIESDYKTIAEYKRHLEEYREKTKCLQRRLMETEEKPIFTPLIISSTMATACTRTSDHGTTDPLHKSCDPQRAVLIPTPPGTQADTTVHMIWKPSPELLRFRERVYFPGWPPESPKKQWMQWNRQQLPVNLPPLQTKTKMSKEVVSTPGRPTSPDSMKTDGHGDSQDQKRSHKGPNRQTSTLLPKPPLQLMKTQPRRRPNPSAVSLRPLRSTNQDVASTPPFSAWLFSLMSDWGGTRKQGLGPFDDSLVHSRDEYIIVSDERVMLVCDDPVYVTLERWERLCHVLPKISRIPFFAHFKKRRPFYIWRSKVRSKKFNLARNSLKQQLFILNQCLRPALMDIWKMCSQISDTGLCHIEQKHTCTLRDFQDTQVKQLQRTQTDLTRFQDLVKELVTCACRSFLSPPPPPERSLEQMKLQCLTQIKSSLHFNRVRCFIRLVDYLVAGTFHRMVVKAVAHVLTVLQQRLCQTPVQSWSQPDPTDEESTFAEASGEPSMFITELILDTKALTYDPSEDKFQQESFSEIFGQIKQTVMAVPTLTDDPDFDVITENTGDKSLRYTDTDATNLECIMARDEHLQSLIQGVEESLHSAFHAAKVYSRTLERFRLFYKDNEGLDVDWLRRQDHDLSFFEKSLETYGSQQRDALSVQQDAHLGLLLVDKGRFRERFQASLRSCLEVIHEMLAQLARRRLDAVSTEVYEAQFKLKALPSSTTLELGTYLTSLDDIKDMVVVFEKEKEEVCQLYALINRNSVPISSEDQIAFTQLEPAVTLLRSLIGDALAVRDSTVEEFLTSLSRDATGLSCKLEELKPKLLDPQFLDINSDFLQVSLLLGDIRISIDELQELASTYTSYQKKFQLEVTKFDLLEEFKLELRLKQLLWDSVQEWESSQNRWRQSKLQQLDVDQVSSQLAKFHTRVHQLEEGLPKNSVVADLKDKLEVTRRMLPVITDLRQLCVDQESWKNLETLLGSCLDVETLTLASLEEIDIISHATKIKEVTSRLGSTNF</sequence>
<evidence type="ECO:0000259" key="3">
    <source>
        <dbReference type="Pfam" id="PF08393"/>
    </source>
</evidence>
<feature type="compositionally biased region" description="Basic and acidic residues" evidence="2">
    <location>
        <begin position="752"/>
        <end position="764"/>
    </location>
</feature>
<feature type="coiled-coil region" evidence="1">
    <location>
        <begin position="430"/>
        <end position="631"/>
    </location>
</feature>
<evidence type="ECO:0000256" key="2">
    <source>
        <dbReference type="SAM" id="MobiDB-lite"/>
    </source>
</evidence>
<keyword evidence="5" id="KW-1185">Reference proteome</keyword>
<reference evidence="4 5" key="1">
    <citation type="submission" date="2019-04" db="EMBL/GenBank/DDBJ databases">
        <title>Chromosome genome assembly for Takifugu flavidus.</title>
        <authorList>
            <person name="Xiao S."/>
        </authorList>
    </citation>
    <scope>NUCLEOTIDE SEQUENCE [LARGE SCALE GENOMIC DNA]</scope>
    <source>
        <strain evidence="4">HTHZ2018</strain>
        <tissue evidence="4">Muscle</tissue>
    </source>
</reference>
<organism evidence="4 5">
    <name type="scientific">Takifugu flavidus</name>
    <name type="common">sansaifugu</name>
    <dbReference type="NCBI Taxonomy" id="433684"/>
    <lineage>
        <taxon>Eukaryota</taxon>
        <taxon>Metazoa</taxon>
        <taxon>Chordata</taxon>
        <taxon>Craniata</taxon>
        <taxon>Vertebrata</taxon>
        <taxon>Euteleostomi</taxon>
        <taxon>Actinopterygii</taxon>
        <taxon>Neopterygii</taxon>
        <taxon>Teleostei</taxon>
        <taxon>Neoteleostei</taxon>
        <taxon>Acanthomorphata</taxon>
        <taxon>Eupercaria</taxon>
        <taxon>Tetraodontiformes</taxon>
        <taxon>Tetradontoidea</taxon>
        <taxon>Tetraodontidae</taxon>
        <taxon>Takifugu</taxon>
    </lineage>
</organism>
<feature type="domain" description="Dynein heavy chain linker" evidence="3">
    <location>
        <begin position="1456"/>
        <end position="1588"/>
    </location>
</feature>
<keyword evidence="1" id="KW-0175">Coiled coil</keyword>
<dbReference type="PANTHER" id="PTHR35970:SF1">
    <property type="entry name" value="SODIUM CHANNEL AND CLATHRIN LINKER 1"/>
    <property type="match status" value="1"/>
</dbReference>
<protein>
    <submittedName>
        <fullName evidence="4">Dynein heavy chain 6, axonemal</fullName>
    </submittedName>
</protein>
<dbReference type="GO" id="GO:0005814">
    <property type="term" value="C:centriole"/>
    <property type="evidence" value="ECO:0007669"/>
    <property type="project" value="TreeGrafter"/>
</dbReference>
<evidence type="ECO:0000313" key="4">
    <source>
        <dbReference type="EMBL" id="TWW59703.1"/>
    </source>
</evidence>
<dbReference type="Pfam" id="PF08393">
    <property type="entry name" value="DHC_N2"/>
    <property type="match status" value="1"/>
</dbReference>
<dbReference type="InterPro" id="IPR013602">
    <property type="entry name" value="Dynein_heavy_linker"/>
</dbReference>
<dbReference type="EMBL" id="RHFK02000019">
    <property type="protein sequence ID" value="TWW59703.1"/>
    <property type="molecule type" value="Genomic_DNA"/>
</dbReference>
<feature type="region of interest" description="Disordered" evidence="2">
    <location>
        <begin position="726"/>
        <end position="810"/>
    </location>
</feature>